<gene>
    <name evidence="3" type="ORF">GEV33_002818</name>
</gene>
<evidence type="ECO:0000259" key="2">
    <source>
        <dbReference type="Pfam" id="PF01683"/>
    </source>
</evidence>
<reference evidence="3" key="1">
    <citation type="journal article" date="2020" name="J Insects Food Feed">
        <title>The yellow mealworm (Tenebrio molitor) genome: a resource for the emerging insects as food and feed industry.</title>
        <authorList>
            <person name="Eriksson T."/>
            <person name="Andere A."/>
            <person name="Kelstrup H."/>
            <person name="Emery V."/>
            <person name="Picard C."/>
        </authorList>
    </citation>
    <scope>NUCLEOTIDE SEQUENCE</scope>
    <source>
        <strain evidence="3">Stoneville</strain>
        <tissue evidence="3">Whole head</tissue>
    </source>
</reference>
<sequence length="248" mass="26613">MQQMKLLVCVLLLVTQEFVEGAVLNWLVACTDDADCNHFKNATCSGGFCNCGNLYGVCETERDALGSQCVNSGDCRSSNLQCSLKGECVCRDGLVASKDGTTCLQTVAKIGDSCDETTQCASRFPSAVCLDNRCACPNKSDRCDKIAGDCTRPGVFTGLGEECVRDEECALTNSSSCIDFKCSCVETHVAINLRCLRVAHDIGDGCEDDIQCTSVFGSGSVCARGGCQCKRFFRYDAEGRTCIGERCE</sequence>
<evidence type="ECO:0000256" key="1">
    <source>
        <dbReference type="SAM" id="SignalP"/>
    </source>
</evidence>
<accession>A0A8J6HQU7</accession>
<dbReference type="InterPro" id="IPR006149">
    <property type="entry name" value="EB_dom"/>
</dbReference>
<feature type="signal peptide" evidence="1">
    <location>
        <begin position="1"/>
        <end position="21"/>
    </location>
</feature>
<dbReference type="PANTHER" id="PTHR39069">
    <property type="entry name" value="ECDYSONE-INDUCIBLE GENE E1, ISOFORM A"/>
    <property type="match status" value="1"/>
</dbReference>
<dbReference type="PANTHER" id="PTHR39069:SF8">
    <property type="entry name" value="FI17111P1"/>
    <property type="match status" value="1"/>
</dbReference>
<dbReference type="Pfam" id="PF01683">
    <property type="entry name" value="EB"/>
    <property type="match status" value="1"/>
</dbReference>
<feature type="domain" description="EB" evidence="2">
    <location>
        <begin position="184"/>
        <end position="233"/>
    </location>
</feature>
<dbReference type="Proteomes" id="UP000719412">
    <property type="component" value="Unassembled WGS sequence"/>
</dbReference>
<comment type="caution">
    <text evidence="3">The sequence shown here is derived from an EMBL/GenBank/DDBJ whole genome shotgun (WGS) entry which is preliminary data.</text>
</comment>
<evidence type="ECO:0000313" key="4">
    <source>
        <dbReference type="Proteomes" id="UP000719412"/>
    </source>
</evidence>
<keyword evidence="1" id="KW-0732">Signal</keyword>
<name>A0A8J6HQU7_TENMO</name>
<evidence type="ECO:0000313" key="3">
    <source>
        <dbReference type="EMBL" id="KAH0819976.1"/>
    </source>
</evidence>
<dbReference type="EMBL" id="JABDTM020013143">
    <property type="protein sequence ID" value="KAH0819976.1"/>
    <property type="molecule type" value="Genomic_DNA"/>
</dbReference>
<proteinExistence type="predicted"/>
<keyword evidence="4" id="KW-1185">Reference proteome</keyword>
<feature type="chain" id="PRO_5035261575" description="EB domain-containing protein" evidence="1">
    <location>
        <begin position="22"/>
        <end position="248"/>
    </location>
</feature>
<organism evidence="3 4">
    <name type="scientific">Tenebrio molitor</name>
    <name type="common">Yellow mealworm beetle</name>
    <dbReference type="NCBI Taxonomy" id="7067"/>
    <lineage>
        <taxon>Eukaryota</taxon>
        <taxon>Metazoa</taxon>
        <taxon>Ecdysozoa</taxon>
        <taxon>Arthropoda</taxon>
        <taxon>Hexapoda</taxon>
        <taxon>Insecta</taxon>
        <taxon>Pterygota</taxon>
        <taxon>Neoptera</taxon>
        <taxon>Endopterygota</taxon>
        <taxon>Coleoptera</taxon>
        <taxon>Polyphaga</taxon>
        <taxon>Cucujiformia</taxon>
        <taxon>Tenebrionidae</taxon>
        <taxon>Tenebrio</taxon>
    </lineage>
</organism>
<reference evidence="3" key="2">
    <citation type="submission" date="2021-08" db="EMBL/GenBank/DDBJ databases">
        <authorList>
            <person name="Eriksson T."/>
        </authorList>
    </citation>
    <scope>NUCLEOTIDE SEQUENCE</scope>
    <source>
        <strain evidence="3">Stoneville</strain>
        <tissue evidence="3">Whole head</tissue>
    </source>
</reference>
<dbReference type="AlphaFoldDB" id="A0A8J6HQU7"/>
<protein>
    <recommendedName>
        <fullName evidence="2">EB domain-containing protein</fullName>
    </recommendedName>
</protein>